<dbReference type="Proteomes" id="UP000095038">
    <property type="component" value="Unassembled WGS sequence"/>
</dbReference>
<dbReference type="Pfam" id="PF00450">
    <property type="entry name" value="Peptidase_S10"/>
    <property type="match status" value="1"/>
</dbReference>
<dbReference type="OrthoDB" id="443318at2759"/>
<keyword evidence="13" id="KW-1185">Reference proteome</keyword>
<dbReference type="AlphaFoldDB" id="A0A1D2VNK5"/>
<evidence type="ECO:0000313" key="12">
    <source>
        <dbReference type="EMBL" id="ODV63183.1"/>
    </source>
</evidence>
<comment type="similarity">
    <text evidence="2 11">Belongs to the peptidase S10 family.</text>
</comment>
<evidence type="ECO:0000256" key="2">
    <source>
        <dbReference type="ARBA" id="ARBA00009431"/>
    </source>
</evidence>
<dbReference type="RefSeq" id="XP_020049490.1">
    <property type="nucleotide sequence ID" value="XM_020191394.1"/>
</dbReference>
<dbReference type="InterPro" id="IPR018202">
    <property type="entry name" value="Ser_caboxypep_ser_AS"/>
</dbReference>
<dbReference type="PROSITE" id="PS00131">
    <property type="entry name" value="CARBOXYPEPT_SER_SER"/>
    <property type="match status" value="1"/>
</dbReference>
<keyword evidence="6" id="KW-0732">Signal</keyword>
<dbReference type="GO" id="GO:0006995">
    <property type="term" value="P:cellular response to nitrogen starvation"/>
    <property type="evidence" value="ECO:0007669"/>
    <property type="project" value="UniProtKB-ARBA"/>
</dbReference>
<comment type="catalytic activity">
    <reaction evidence="10">
        <text>Release of a C-terminal amino acid with broad specificity.</text>
        <dbReference type="EC" id="3.4.16.5"/>
    </reaction>
</comment>
<dbReference type="EC" id="3.4.16.-" evidence="11"/>
<evidence type="ECO:0000256" key="7">
    <source>
        <dbReference type="ARBA" id="ARBA00022801"/>
    </source>
</evidence>
<dbReference type="GeneID" id="30965030"/>
<evidence type="ECO:0000256" key="8">
    <source>
        <dbReference type="ARBA" id="ARBA00023157"/>
    </source>
</evidence>
<sequence length="334" mass="37960">QPIGTGYSFSNTASTIKSTDLAAVDVYKFLKLFFEKYPNFQKNNFHLAGESYAGHYIPRIASEILKHNDKSFQLSSIIIGNGITDPLTQFEYYQPMVCGEGDISESILSSSQCKSMKKYHSPVCKKLIQGCYKTSSALICVPAAVYCASRLIQPIQQSGKSIYDLRTAYDYSAPLGYTHLLKIEEYLNQEFVKNALGINEKGYSSDYVTCSSTVSSAFDLSGDHLKPFQQYVAEVLNNDIPVLIYAGDKDFMCNWLGNEAWTSELNYKNHKKYKKVDFKDYITLENQHAGYIKNYDKFTFIRMFDAGHMVPHDQPKNSLDMINRWLNGDYSYSS</sequence>
<keyword evidence="8" id="KW-1015">Disulfide bond</keyword>
<dbReference type="PANTHER" id="PTHR11802">
    <property type="entry name" value="SERINE PROTEASE FAMILY S10 SERINE CARBOXYPEPTIDASE"/>
    <property type="match status" value="1"/>
</dbReference>
<gene>
    <name evidence="12" type="ORF">ASCRUDRAFT_6747</name>
</gene>
<dbReference type="GO" id="GO:0000328">
    <property type="term" value="C:fungal-type vacuole lumen"/>
    <property type="evidence" value="ECO:0007669"/>
    <property type="project" value="UniProtKB-ARBA"/>
</dbReference>
<dbReference type="InParanoid" id="A0A1D2VNK5"/>
<dbReference type="EMBL" id="KV454476">
    <property type="protein sequence ID" value="ODV63183.1"/>
    <property type="molecule type" value="Genomic_DNA"/>
</dbReference>
<protein>
    <recommendedName>
        <fullName evidence="11">Carboxypeptidase</fullName>
        <ecNumber evidence="11">3.4.16.-</ecNumber>
    </recommendedName>
</protein>
<dbReference type="PRINTS" id="PR00724">
    <property type="entry name" value="CRBOXYPTASEC"/>
</dbReference>
<evidence type="ECO:0000256" key="1">
    <source>
        <dbReference type="ARBA" id="ARBA00004116"/>
    </source>
</evidence>
<reference evidence="13" key="1">
    <citation type="submission" date="2016-05" db="EMBL/GenBank/DDBJ databases">
        <title>Comparative genomics of biotechnologically important yeasts.</title>
        <authorList>
            <consortium name="DOE Joint Genome Institute"/>
            <person name="Riley R."/>
            <person name="Haridas S."/>
            <person name="Wolfe K.H."/>
            <person name="Lopes M.R."/>
            <person name="Hittinger C.T."/>
            <person name="Goker M."/>
            <person name="Salamov A."/>
            <person name="Wisecaver J."/>
            <person name="Long T.M."/>
            <person name="Aerts A.L."/>
            <person name="Barry K."/>
            <person name="Choi C."/>
            <person name="Clum A."/>
            <person name="Coughlan A.Y."/>
            <person name="Deshpande S."/>
            <person name="Douglass A.P."/>
            <person name="Hanson S.J."/>
            <person name="Klenk H.-P."/>
            <person name="Labutti K."/>
            <person name="Lapidus A."/>
            <person name="Lindquist E."/>
            <person name="Lipzen A."/>
            <person name="Meier-Kolthoff J.P."/>
            <person name="Ohm R.A."/>
            <person name="Otillar R.P."/>
            <person name="Pangilinan J."/>
            <person name="Peng Y."/>
            <person name="Rokas A."/>
            <person name="Rosa C.A."/>
            <person name="Scheuner C."/>
            <person name="Sibirny A.A."/>
            <person name="Slot J.C."/>
            <person name="Stielow J.B."/>
            <person name="Sun H."/>
            <person name="Kurtzman C.P."/>
            <person name="Blackwell M."/>
            <person name="Grigoriev I.V."/>
            <person name="Jeffries T.W."/>
        </authorList>
    </citation>
    <scope>NUCLEOTIDE SEQUENCE [LARGE SCALE GENOMIC DNA]</scope>
    <source>
        <strain evidence="13">DSM 1968</strain>
    </source>
</reference>
<dbReference type="InterPro" id="IPR029058">
    <property type="entry name" value="AB_hydrolase_fold"/>
</dbReference>
<proteinExistence type="inferred from homology"/>
<dbReference type="SUPFAM" id="SSF53474">
    <property type="entry name" value="alpha/beta-Hydrolases"/>
    <property type="match status" value="1"/>
</dbReference>
<dbReference type="InterPro" id="IPR001563">
    <property type="entry name" value="Peptidase_S10"/>
</dbReference>
<evidence type="ECO:0000313" key="13">
    <source>
        <dbReference type="Proteomes" id="UP000095038"/>
    </source>
</evidence>
<evidence type="ECO:0000256" key="3">
    <source>
        <dbReference type="ARBA" id="ARBA00022554"/>
    </source>
</evidence>
<evidence type="ECO:0000256" key="11">
    <source>
        <dbReference type="RuleBase" id="RU361156"/>
    </source>
</evidence>
<evidence type="ECO:0000256" key="6">
    <source>
        <dbReference type="ARBA" id="ARBA00022729"/>
    </source>
</evidence>
<feature type="non-terminal residue" evidence="12">
    <location>
        <position position="1"/>
    </location>
</feature>
<dbReference type="Gene3D" id="1.10.287.410">
    <property type="match status" value="1"/>
</dbReference>
<evidence type="ECO:0000256" key="5">
    <source>
        <dbReference type="ARBA" id="ARBA00022670"/>
    </source>
</evidence>
<dbReference type="GO" id="GO:0031638">
    <property type="term" value="P:zymogen activation"/>
    <property type="evidence" value="ECO:0007669"/>
    <property type="project" value="UniProtKB-ARBA"/>
</dbReference>
<name>A0A1D2VNK5_9ASCO</name>
<dbReference type="PANTHER" id="PTHR11802:SF113">
    <property type="entry name" value="SERINE CARBOXYPEPTIDASE CTSA-4.1"/>
    <property type="match status" value="1"/>
</dbReference>
<keyword evidence="4 11" id="KW-0121">Carboxypeptidase</keyword>
<keyword evidence="9" id="KW-0325">Glycoprotein</keyword>
<evidence type="ECO:0000256" key="10">
    <source>
        <dbReference type="ARBA" id="ARBA00052076"/>
    </source>
</evidence>
<keyword evidence="5 11" id="KW-0645">Protease</keyword>
<evidence type="ECO:0000256" key="4">
    <source>
        <dbReference type="ARBA" id="ARBA00022645"/>
    </source>
</evidence>
<dbReference type="Gene3D" id="3.40.50.1820">
    <property type="entry name" value="alpha/beta hydrolase"/>
    <property type="match status" value="1"/>
</dbReference>
<accession>A0A1D2VNK5</accession>
<dbReference type="FunFam" id="1.10.287.410:FF:000001">
    <property type="entry name" value="Carboxypeptidase Y"/>
    <property type="match status" value="1"/>
</dbReference>
<dbReference type="GO" id="GO:0046938">
    <property type="term" value="P:phytochelatin biosynthetic process"/>
    <property type="evidence" value="ECO:0007669"/>
    <property type="project" value="UniProtKB-ARBA"/>
</dbReference>
<comment type="subcellular location">
    <subcellularLocation>
        <location evidence="1">Vacuole</location>
    </subcellularLocation>
</comment>
<keyword evidence="7 11" id="KW-0378">Hydrolase</keyword>
<keyword evidence="3" id="KW-0926">Vacuole</keyword>
<dbReference type="GO" id="GO:0004185">
    <property type="term" value="F:serine-type carboxypeptidase activity"/>
    <property type="evidence" value="ECO:0007669"/>
    <property type="project" value="UniProtKB-UniRule"/>
</dbReference>
<organism evidence="12 13">
    <name type="scientific">Ascoidea rubescens DSM 1968</name>
    <dbReference type="NCBI Taxonomy" id="1344418"/>
    <lineage>
        <taxon>Eukaryota</taxon>
        <taxon>Fungi</taxon>
        <taxon>Dikarya</taxon>
        <taxon>Ascomycota</taxon>
        <taxon>Saccharomycotina</taxon>
        <taxon>Saccharomycetes</taxon>
        <taxon>Ascoideaceae</taxon>
        <taxon>Ascoidea</taxon>
    </lineage>
</organism>
<evidence type="ECO:0000256" key="9">
    <source>
        <dbReference type="ARBA" id="ARBA00023180"/>
    </source>
</evidence>